<dbReference type="PROSITE" id="PS00463">
    <property type="entry name" value="ZN2_CY6_FUNGAL_1"/>
    <property type="match status" value="1"/>
</dbReference>
<feature type="region of interest" description="Disordered" evidence="1">
    <location>
        <begin position="826"/>
        <end position="881"/>
    </location>
</feature>
<dbReference type="Gene3D" id="3.10.450.50">
    <property type="match status" value="1"/>
</dbReference>
<dbReference type="AlphaFoldDB" id="A0A9W7G2B3"/>
<dbReference type="Proteomes" id="UP001165065">
    <property type="component" value="Unassembled WGS sequence"/>
</dbReference>
<dbReference type="EMBL" id="BRYA01000700">
    <property type="protein sequence ID" value="GMI30164.1"/>
    <property type="molecule type" value="Genomic_DNA"/>
</dbReference>
<dbReference type="GO" id="GO:0000981">
    <property type="term" value="F:DNA-binding transcription factor activity, RNA polymerase II-specific"/>
    <property type="evidence" value="ECO:0007669"/>
    <property type="project" value="InterPro"/>
</dbReference>
<dbReference type="InterPro" id="IPR001138">
    <property type="entry name" value="Zn2Cys6_DnaBD"/>
</dbReference>
<evidence type="ECO:0000313" key="4">
    <source>
        <dbReference type="Proteomes" id="UP001165065"/>
    </source>
</evidence>
<feature type="domain" description="Zn(2)-C6 fungal-type" evidence="2">
    <location>
        <begin position="93"/>
        <end position="122"/>
    </location>
</feature>
<evidence type="ECO:0000256" key="1">
    <source>
        <dbReference type="SAM" id="MobiDB-lite"/>
    </source>
</evidence>
<proteinExistence type="predicted"/>
<gene>
    <name evidence="3" type="ORF">TrCOL_g9257</name>
</gene>
<feature type="compositionally biased region" description="Low complexity" evidence="1">
    <location>
        <begin position="1"/>
        <end position="13"/>
    </location>
</feature>
<name>A0A9W7G2B3_9STRA</name>
<organism evidence="3 4">
    <name type="scientific">Triparma columacea</name>
    <dbReference type="NCBI Taxonomy" id="722753"/>
    <lineage>
        <taxon>Eukaryota</taxon>
        <taxon>Sar</taxon>
        <taxon>Stramenopiles</taxon>
        <taxon>Ochrophyta</taxon>
        <taxon>Bolidophyceae</taxon>
        <taxon>Parmales</taxon>
        <taxon>Triparmaceae</taxon>
        <taxon>Triparma</taxon>
    </lineage>
</organism>
<dbReference type="SUPFAM" id="SSF54427">
    <property type="entry name" value="NTF2-like"/>
    <property type="match status" value="1"/>
</dbReference>
<dbReference type="InterPro" id="IPR036864">
    <property type="entry name" value="Zn2-C6_fun-type_DNA-bd_sf"/>
</dbReference>
<feature type="compositionally biased region" description="Low complexity" evidence="1">
    <location>
        <begin position="841"/>
        <end position="881"/>
    </location>
</feature>
<dbReference type="Pfam" id="PF00172">
    <property type="entry name" value="Zn_clus"/>
    <property type="match status" value="1"/>
</dbReference>
<sequence>MLSSSETPSESTTLVPDSTHAGSAVDVPKEEELKPQPPLAATTNPITGPPDPNAESNVSSFSRSKSSVPITLDKEVKAAPSTRLVESVFTGKTCMQCRVAKVKCDKHQPCDRCCRRGYDCSAQARGPGRPPASEVKKNSGSTLSETPEVSATTGRGKRKKVPKTSGRTASSKSKGRKGDTVKNTNESEHLTYPPSYGMGQHSNAPLHMRQHPGMPPPGIVGHPGFPGHPSMVVPPGFPGHGMPHGMPHSSMGGHSVFPDVASNFPPPGFMGSLPPQPPGQIGQMPLGQIGHMPLGHVGQMQQMHPSFGSYWQPGYDMMGMPLTMPLEQPDVVTNKFFNLLTSDVYTAEKKQAVVSMMKYLGLERSSGLLCRFVLQAVSLDPNITIGDELNDVRRIANSFNFGRFFFPAHPNILDGIPATAAPEDIPSSTINDDSNPNPNDCKPQDFITSWLKDIDGDEMVACRLTWEGKTTYKVSKSFGETFFDENLAKRCYCIGQDPWFNLMTTHEDENFQSASDASAYTNPFQKATLFEKALGCIITEPPLKMDFQKQTKLTTSTGHQIQVLLKVRSQLSKDGRGLWQVMKLVMNPEQAISPTDDAPKKPPSLYPMPATPFGYSQNPGTEIMSVNARVVLKAADLLVQNNIGDLLELCTEDVFIDSGKVDPVVSILGTYIGKKQVANFCDLFHSAFIVHSFHLSNFQPFGNVVKVTSDYEFTSKINSVRSKAPHKTLMRWMFNDDGKISGIFFEVSSVEWTPYFQTSHTSNPLVKDIAGLGTALLSSNDDDNVKLKPRGQRESARDWKATLEMFTRPSRTSAGSAIANSIEATVPSSVAEGSPQDEEASSVGSSGGLSLLDGISGLTPLPGSSPLSIGSLGCPPGSNKS</sequence>
<evidence type="ECO:0000313" key="3">
    <source>
        <dbReference type="EMBL" id="GMI30164.1"/>
    </source>
</evidence>
<protein>
    <recommendedName>
        <fullName evidence="2">Zn(2)-C6 fungal-type domain-containing protein</fullName>
    </recommendedName>
</protein>
<reference evidence="4" key="1">
    <citation type="journal article" date="2023" name="Commun. Biol.">
        <title>Genome analysis of Parmales, the sister group of diatoms, reveals the evolutionary specialization of diatoms from phago-mixotrophs to photoautotrophs.</title>
        <authorList>
            <person name="Ban H."/>
            <person name="Sato S."/>
            <person name="Yoshikawa S."/>
            <person name="Yamada K."/>
            <person name="Nakamura Y."/>
            <person name="Ichinomiya M."/>
            <person name="Sato N."/>
            <person name="Blanc-Mathieu R."/>
            <person name="Endo H."/>
            <person name="Kuwata A."/>
            <person name="Ogata H."/>
        </authorList>
    </citation>
    <scope>NUCLEOTIDE SEQUENCE [LARGE SCALE GENOMIC DNA]</scope>
</reference>
<dbReference type="PROSITE" id="PS50048">
    <property type="entry name" value="ZN2_CY6_FUNGAL_2"/>
    <property type="match status" value="1"/>
</dbReference>
<dbReference type="CDD" id="cd00067">
    <property type="entry name" value="GAL4"/>
    <property type="match status" value="1"/>
</dbReference>
<dbReference type="InterPro" id="IPR032710">
    <property type="entry name" value="NTF2-like_dom_sf"/>
</dbReference>
<dbReference type="Gene3D" id="4.10.240.10">
    <property type="entry name" value="Zn(2)-C6 fungal-type DNA-binding domain"/>
    <property type="match status" value="1"/>
</dbReference>
<feature type="region of interest" description="Disordered" evidence="1">
    <location>
        <begin position="122"/>
        <end position="213"/>
    </location>
</feature>
<feature type="region of interest" description="Disordered" evidence="1">
    <location>
        <begin position="1"/>
        <end position="71"/>
    </location>
</feature>
<dbReference type="GO" id="GO:0008270">
    <property type="term" value="F:zinc ion binding"/>
    <property type="evidence" value="ECO:0007669"/>
    <property type="project" value="InterPro"/>
</dbReference>
<feature type="compositionally biased region" description="Polar residues" evidence="1">
    <location>
        <begin position="138"/>
        <end position="153"/>
    </location>
</feature>
<feature type="compositionally biased region" description="Low complexity" evidence="1">
    <location>
        <begin position="56"/>
        <end position="67"/>
    </location>
</feature>
<accession>A0A9W7G2B3</accession>
<feature type="compositionally biased region" description="Basic and acidic residues" evidence="1">
    <location>
        <begin position="176"/>
        <end position="189"/>
    </location>
</feature>
<comment type="caution">
    <text evidence="3">The sequence shown here is derived from an EMBL/GenBank/DDBJ whole genome shotgun (WGS) entry which is preliminary data.</text>
</comment>
<dbReference type="SUPFAM" id="SSF57701">
    <property type="entry name" value="Zn2/Cys6 DNA-binding domain"/>
    <property type="match status" value="1"/>
</dbReference>
<dbReference type="OrthoDB" id="435881at2759"/>
<keyword evidence="4" id="KW-1185">Reference proteome</keyword>
<evidence type="ECO:0000259" key="2">
    <source>
        <dbReference type="PROSITE" id="PS50048"/>
    </source>
</evidence>